<keyword evidence="1" id="KW-0472">Membrane</keyword>
<feature type="transmembrane region" description="Helical" evidence="1">
    <location>
        <begin position="245"/>
        <end position="266"/>
    </location>
</feature>
<comment type="caution">
    <text evidence="2">The sequence shown here is derived from an EMBL/GenBank/DDBJ whole genome shotgun (WGS) entry which is preliminary data.</text>
</comment>
<dbReference type="AlphaFoldDB" id="A0A9N9F4J6"/>
<keyword evidence="1" id="KW-1133">Transmembrane helix</keyword>
<dbReference type="PANTHER" id="PTHR34391">
    <property type="entry name" value="UPF0658 GOLGI APPARATUS MEMBRANE PROTEIN C1952.10C-RELATED"/>
    <property type="match status" value="1"/>
</dbReference>
<dbReference type="GO" id="GO:0005794">
    <property type="term" value="C:Golgi apparatus"/>
    <property type="evidence" value="ECO:0007669"/>
    <property type="project" value="TreeGrafter"/>
</dbReference>
<evidence type="ECO:0000313" key="2">
    <source>
        <dbReference type="EMBL" id="CAG8508448.1"/>
    </source>
</evidence>
<dbReference type="PANTHER" id="PTHR34391:SF1">
    <property type="entry name" value="UPF0658 GOLGI APPARATUS MEMBRANE PROTEIN C1952.10C-RELATED"/>
    <property type="match status" value="1"/>
</dbReference>
<feature type="transmembrane region" description="Helical" evidence="1">
    <location>
        <begin position="206"/>
        <end position="233"/>
    </location>
</feature>
<dbReference type="OrthoDB" id="2448307at2759"/>
<feature type="transmembrane region" description="Helical" evidence="1">
    <location>
        <begin position="89"/>
        <end position="108"/>
    </location>
</feature>
<proteinExistence type="predicted"/>
<feature type="transmembrane region" description="Helical" evidence="1">
    <location>
        <begin position="164"/>
        <end position="185"/>
    </location>
</feature>
<dbReference type="InterPro" id="IPR040410">
    <property type="entry name" value="UPF0658_Golgi"/>
</dbReference>
<dbReference type="EMBL" id="CAJVPV010001798">
    <property type="protein sequence ID" value="CAG8508448.1"/>
    <property type="molecule type" value="Genomic_DNA"/>
</dbReference>
<sequence length="360" mass="41331">MGFIKVYQKLRTRTGESNWTILYIVSAIFQMLVSIAIEAVILRLNESSTTQLTSLAPMYDNATNRQFSHKMYNYSNYRTQYLSIIDGNVWFMVIETFLTALCISALFFQNTIEIISIGIINILLLFFAGTQAFQSNMWIDHINDQLELDHATTRFSKNVVTWEAIQLLILTAFAVNSIFLGYKLYKQFGWNIYKRIGANIKTQRMYRTYLVFILLLKLDVFLLMGFQILNLIFLFGDPFGNTRTIIFQSIMVVIVIPVVALALWGVRTENTIAMIICFLASVVTIINFIYILAQFIIERDENLLTLLDILGIVLTVLSILVAYLAHSNFGSGLKDHFQKRNHDGAVNLEADPRKRFSIDD</sequence>
<feature type="transmembrane region" description="Helical" evidence="1">
    <location>
        <begin position="303"/>
        <end position="325"/>
    </location>
</feature>
<accession>A0A9N9F4J6</accession>
<gene>
    <name evidence="2" type="ORF">AMORRO_LOCUS3604</name>
</gene>
<name>A0A9N9F4J6_9GLOM</name>
<reference evidence="2" key="1">
    <citation type="submission" date="2021-06" db="EMBL/GenBank/DDBJ databases">
        <authorList>
            <person name="Kallberg Y."/>
            <person name="Tangrot J."/>
            <person name="Rosling A."/>
        </authorList>
    </citation>
    <scope>NUCLEOTIDE SEQUENCE</scope>
    <source>
        <strain evidence="2">CL551</strain>
    </source>
</reference>
<protein>
    <submittedName>
        <fullName evidence="2">18927_t:CDS:1</fullName>
    </submittedName>
</protein>
<evidence type="ECO:0000313" key="3">
    <source>
        <dbReference type="Proteomes" id="UP000789342"/>
    </source>
</evidence>
<dbReference type="Proteomes" id="UP000789342">
    <property type="component" value="Unassembled WGS sequence"/>
</dbReference>
<feature type="transmembrane region" description="Helical" evidence="1">
    <location>
        <begin position="273"/>
        <end position="297"/>
    </location>
</feature>
<keyword evidence="1" id="KW-0812">Transmembrane</keyword>
<organism evidence="2 3">
    <name type="scientific">Acaulospora morrowiae</name>
    <dbReference type="NCBI Taxonomy" id="94023"/>
    <lineage>
        <taxon>Eukaryota</taxon>
        <taxon>Fungi</taxon>
        <taxon>Fungi incertae sedis</taxon>
        <taxon>Mucoromycota</taxon>
        <taxon>Glomeromycotina</taxon>
        <taxon>Glomeromycetes</taxon>
        <taxon>Diversisporales</taxon>
        <taxon>Acaulosporaceae</taxon>
        <taxon>Acaulospora</taxon>
    </lineage>
</organism>
<feature type="transmembrane region" description="Helical" evidence="1">
    <location>
        <begin position="21"/>
        <end position="42"/>
    </location>
</feature>
<feature type="transmembrane region" description="Helical" evidence="1">
    <location>
        <begin position="115"/>
        <end position="133"/>
    </location>
</feature>
<evidence type="ECO:0000256" key="1">
    <source>
        <dbReference type="SAM" id="Phobius"/>
    </source>
</evidence>
<keyword evidence="3" id="KW-1185">Reference proteome</keyword>